<evidence type="ECO:0000313" key="19">
    <source>
        <dbReference type="Proteomes" id="UP000473681"/>
    </source>
</evidence>
<feature type="transmembrane region" description="Helical" evidence="12">
    <location>
        <begin position="370"/>
        <end position="394"/>
    </location>
</feature>
<comment type="function">
    <text evidence="9 12">Part of the Sec protein translocase complex. Interacts with the SecYEG preprotein conducting channel. SecDF uses the proton motive force (PMF) to complete protein translocation after the ATP-dependent function of SecA.</text>
</comment>
<dbReference type="Pfam" id="PF07549">
    <property type="entry name" value="Sec_GG"/>
    <property type="match status" value="1"/>
</dbReference>
<dbReference type="EMBL" id="SWOV01000002">
    <property type="protein sequence ID" value="NFF86524.1"/>
    <property type="molecule type" value="Genomic_DNA"/>
</dbReference>
<dbReference type="InterPro" id="IPR022645">
    <property type="entry name" value="SecD/SecF_bac"/>
</dbReference>
<comment type="similarity">
    <text evidence="10">In the C-terminal section; belongs to the SecD/SecF family. SecF subfamily.</text>
</comment>
<dbReference type="InterPro" id="IPR055344">
    <property type="entry name" value="SecD_SecF_C_bact"/>
</dbReference>
<dbReference type="FunFam" id="1.20.1640.10:FF:000024">
    <property type="entry name" value="Multifunctional fusion protein"/>
    <property type="match status" value="1"/>
</dbReference>
<proteinExistence type="inferred from homology"/>
<feature type="transmembrane region" description="Helical" evidence="12">
    <location>
        <begin position="651"/>
        <end position="669"/>
    </location>
</feature>
<dbReference type="PRINTS" id="PR01755">
    <property type="entry name" value="SECFTRNLCASE"/>
</dbReference>
<dbReference type="HAMAP" id="MF_01463_B">
    <property type="entry name" value="SecD_B"/>
    <property type="match status" value="1"/>
</dbReference>
<dbReference type="InterPro" id="IPR005665">
    <property type="entry name" value="SecF_bac"/>
</dbReference>
<protein>
    <recommendedName>
        <fullName evidence="12 13">Multifunctional fusion protein</fullName>
    </recommendedName>
    <domain>
        <recommendedName>
            <fullName evidence="12">Protein translocase subunit SecD</fullName>
        </recommendedName>
    </domain>
    <domain>
        <recommendedName>
            <fullName evidence="13">Protein-export membrane protein SecF</fullName>
        </recommendedName>
    </domain>
</protein>
<evidence type="ECO:0000256" key="10">
    <source>
        <dbReference type="ARBA" id="ARBA00060856"/>
    </source>
</evidence>
<dbReference type="PANTHER" id="PTHR30081:SF1">
    <property type="entry name" value="PROTEIN TRANSLOCASE SUBUNIT SECD"/>
    <property type="match status" value="1"/>
</dbReference>
<evidence type="ECO:0000256" key="11">
    <source>
        <dbReference type="ARBA" id="ARBA00061053"/>
    </source>
</evidence>
<dbReference type="InterPro" id="IPR048634">
    <property type="entry name" value="SecD_SecF_C"/>
</dbReference>
<dbReference type="Pfam" id="PF22599">
    <property type="entry name" value="SecDF_P1_head"/>
    <property type="match status" value="1"/>
</dbReference>
<feature type="transmembrane region" description="Helical" evidence="12">
    <location>
        <begin position="271"/>
        <end position="289"/>
    </location>
</feature>
<evidence type="ECO:0000256" key="2">
    <source>
        <dbReference type="ARBA" id="ARBA00022448"/>
    </source>
</evidence>
<evidence type="ECO:0000256" key="9">
    <source>
        <dbReference type="ARBA" id="ARBA00059018"/>
    </source>
</evidence>
<dbReference type="NCBIfam" id="TIGR00916">
    <property type="entry name" value="2A0604s01"/>
    <property type="match status" value="2"/>
</dbReference>
<dbReference type="Pfam" id="PF21760">
    <property type="entry name" value="SecD_1st"/>
    <property type="match status" value="1"/>
</dbReference>
<feature type="transmembrane region" description="Helical" evidence="12">
    <location>
        <begin position="434"/>
        <end position="452"/>
    </location>
</feature>
<dbReference type="OrthoDB" id="9805019at2"/>
<comment type="similarity">
    <text evidence="13">Belongs to the SecD/SecF family. SecF subfamily.</text>
</comment>
<gene>
    <name evidence="12" type="primary">secD</name>
    <name evidence="13" type="synonym">secF</name>
    <name evidence="17" type="ORF">FC774_01185</name>
    <name evidence="18" type="ORF">FDB51_13005</name>
</gene>
<dbReference type="Proteomes" id="UP000473681">
    <property type="component" value="Unassembled WGS sequence"/>
</dbReference>
<evidence type="ECO:0000256" key="7">
    <source>
        <dbReference type="ARBA" id="ARBA00023010"/>
    </source>
</evidence>
<accession>A0A0L9Y9B8</accession>
<evidence type="ECO:0000256" key="12">
    <source>
        <dbReference type="HAMAP-Rule" id="MF_01463"/>
    </source>
</evidence>
<dbReference type="PANTHER" id="PTHR30081">
    <property type="entry name" value="PROTEIN-EXPORT MEMBRANE PROTEIN SEC"/>
    <property type="match status" value="1"/>
</dbReference>
<dbReference type="SUPFAM" id="SSF82866">
    <property type="entry name" value="Multidrug efflux transporter AcrB transmembrane domain"/>
    <property type="match status" value="2"/>
</dbReference>
<dbReference type="GO" id="GO:0006605">
    <property type="term" value="P:protein targeting"/>
    <property type="evidence" value="ECO:0007669"/>
    <property type="project" value="UniProtKB-UniRule"/>
</dbReference>
<dbReference type="InterPro" id="IPR022813">
    <property type="entry name" value="SecD/SecF_arch_bac"/>
</dbReference>
<evidence type="ECO:0000313" key="20">
    <source>
        <dbReference type="Proteomes" id="UP000476820"/>
    </source>
</evidence>
<evidence type="ECO:0000313" key="17">
    <source>
        <dbReference type="EMBL" id="NFF86524.1"/>
    </source>
</evidence>
<dbReference type="HAMAP" id="MF_01464_B">
    <property type="entry name" value="SecF_B"/>
    <property type="match status" value="1"/>
</dbReference>
<feature type="transmembrane region" description="Helical" evidence="12">
    <location>
        <begin position="549"/>
        <end position="566"/>
    </location>
</feature>
<evidence type="ECO:0000256" key="13">
    <source>
        <dbReference type="HAMAP-Rule" id="MF_01464"/>
    </source>
</evidence>
<comment type="subunit">
    <text evidence="12">Forms a complex with SecF. Part of the essential Sec protein translocation apparatus which comprises SecA, SecYEG and auxiliary proteins SecDF. Other proteins may also be involved.</text>
</comment>
<dbReference type="AlphaFoldDB" id="A0A0L9Y9B8"/>
<dbReference type="Pfam" id="PF02355">
    <property type="entry name" value="SecD_SecF_C"/>
    <property type="match status" value="2"/>
</dbReference>
<dbReference type="GO" id="GO:0043952">
    <property type="term" value="P:protein transport by the Sec complex"/>
    <property type="evidence" value="ECO:0007669"/>
    <property type="project" value="UniProtKB-UniRule"/>
</dbReference>
<keyword evidence="7 12" id="KW-0811">Translocation</keyword>
<evidence type="ECO:0000313" key="18">
    <source>
        <dbReference type="EMBL" id="NFN36027.1"/>
    </source>
</evidence>
<dbReference type="GO" id="GO:0005886">
    <property type="term" value="C:plasma membrane"/>
    <property type="evidence" value="ECO:0007669"/>
    <property type="project" value="UniProtKB-SubCell"/>
</dbReference>
<dbReference type="GO" id="GO:0015450">
    <property type="term" value="F:protein-transporting ATPase activity"/>
    <property type="evidence" value="ECO:0007669"/>
    <property type="project" value="InterPro"/>
</dbReference>
<dbReference type="Gene3D" id="3.30.1360.200">
    <property type="match status" value="1"/>
</dbReference>
<feature type="transmembrane region" description="Helical" evidence="12">
    <location>
        <begin position="339"/>
        <end position="364"/>
    </location>
</feature>
<evidence type="ECO:0000256" key="3">
    <source>
        <dbReference type="ARBA" id="ARBA00022475"/>
    </source>
</evidence>
<keyword evidence="4 12" id="KW-0812">Transmembrane</keyword>
<evidence type="ECO:0000256" key="1">
    <source>
        <dbReference type="ARBA" id="ARBA00004651"/>
    </source>
</evidence>
<evidence type="ECO:0000256" key="6">
    <source>
        <dbReference type="ARBA" id="ARBA00022989"/>
    </source>
</evidence>
<feature type="transmembrane region" description="Helical" evidence="12">
    <location>
        <begin position="675"/>
        <end position="701"/>
    </location>
</feature>
<comment type="caution">
    <text evidence="17">The sequence shown here is derived from an EMBL/GenBank/DDBJ whole genome shotgun (WGS) entry which is preliminary data.</text>
</comment>
<evidence type="ECO:0000256" key="5">
    <source>
        <dbReference type="ARBA" id="ARBA00022927"/>
    </source>
</evidence>
<dbReference type="InterPro" id="IPR054384">
    <property type="entry name" value="SecDF_P1_head"/>
</dbReference>
<keyword evidence="5 12" id="KW-0653">Protein transport</keyword>
<feature type="transmembrane region" description="Helical" evidence="12">
    <location>
        <begin position="602"/>
        <end position="621"/>
    </location>
</feature>
<dbReference type="EMBL" id="SWVK01000018">
    <property type="protein sequence ID" value="NFN36027.1"/>
    <property type="molecule type" value="Genomic_DNA"/>
</dbReference>
<dbReference type="NCBIfam" id="TIGR00966">
    <property type="entry name" value="transloc_SecF"/>
    <property type="match status" value="1"/>
</dbReference>
<name>A0A0L9Y9B8_CLOBO</name>
<evidence type="ECO:0000259" key="14">
    <source>
        <dbReference type="Pfam" id="PF02355"/>
    </source>
</evidence>
<dbReference type="FunFam" id="1.20.1640.10:FF:000004">
    <property type="entry name" value="Protein translocase subunit SecD"/>
    <property type="match status" value="1"/>
</dbReference>
<feature type="transmembrane region" description="Helical" evidence="12">
    <location>
        <begin position="573"/>
        <end position="596"/>
    </location>
</feature>
<dbReference type="Gene3D" id="1.20.1640.10">
    <property type="entry name" value="Multidrug efflux transporter AcrB transmembrane domain"/>
    <property type="match status" value="2"/>
</dbReference>
<comment type="similarity">
    <text evidence="11">In the N-terminal section; belongs to the SecD/SecF family. SecD subfamily.</text>
</comment>
<evidence type="ECO:0000259" key="15">
    <source>
        <dbReference type="Pfam" id="PF21760"/>
    </source>
</evidence>
<comment type="similarity">
    <text evidence="12">Belongs to the SecD/SecF family. SecD subfamily.</text>
</comment>
<dbReference type="NCBIfam" id="TIGR01129">
    <property type="entry name" value="secD"/>
    <property type="match status" value="1"/>
</dbReference>
<dbReference type="InterPro" id="IPR048631">
    <property type="entry name" value="SecD_1st"/>
</dbReference>
<keyword evidence="6 12" id="KW-1133">Transmembrane helix</keyword>
<organism evidence="17 20">
    <name type="scientific">Clostridium botulinum</name>
    <dbReference type="NCBI Taxonomy" id="1491"/>
    <lineage>
        <taxon>Bacteria</taxon>
        <taxon>Bacillati</taxon>
        <taxon>Bacillota</taxon>
        <taxon>Clostridia</taxon>
        <taxon>Eubacteriales</taxon>
        <taxon>Clostridiaceae</taxon>
        <taxon>Clostridium</taxon>
    </lineage>
</organism>
<dbReference type="InterPro" id="IPR005791">
    <property type="entry name" value="SecD"/>
</dbReference>
<dbReference type="GO" id="GO:0065002">
    <property type="term" value="P:intracellular protein transmembrane transport"/>
    <property type="evidence" value="ECO:0007669"/>
    <property type="project" value="UniProtKB-UniRule"/>
</dbReference>
<feature type="transmembrane region" description="Helical" evidence="12">
    <location>
        <begin position="295"/>
        <end position="318"/>
    </location>
</feature>
<feature type="transmembrane region" description="Helical" evidence="12">
    <location>
        <begin position="247"/>
        <end position="266"/>
    </location>
</feature>
<keyword evidence="3 12" id="KW-1003">Cell membrane</keyword>
<feature type="domain" description="Protein translocase subunit SecDF P1" evidence="15">
    <location>
        <begin position="70"/>
        <end position="126"/>
    </location>
</feature>
<comment type="subcellular location">
    <subcellularLocation>
        <location evidence="1 12">Cell membrane</location>
        <topology evidence="1 12">Multi-pass membrane protein</topology>
    </subcellularLocation>
</comment>
<dbReference type="InterPro" id="IPR022646">
    <property type="entry name" value="SecD/SecF_CS"/>
</dbReference>
<feature type="domain" description="Protein export membrane protein SecD/SecF C-terminal" evidence="14">
    <location>
        <begin position="528"/>
        <end position="703"/>
    </location>
</feature>
<dbReference type="Proteomes" id="UP000476820">
    <property type="component" value="Unassembled WGS sequence"/>
</dbReference>
<evidence type="ECO:0000259" key="16">
    <source>
        <dbReference type="Pfam" id="PF22599"/>
    </source>
</evidence>
<keyword evidence="8 12" id="KW-0472">Membrane</keyword>
<feature type="domain" description="Protein export membrane protein SecD/SecF C-terminal" evidence="14">
    <location>
        <begin position="227"/>
        <end position="394"/>
    </location>
</feature>
<evidence type="ECO:0000256" key="8">
    <source>
        <dbReference type="ARBA" id="ARBA00023136"/>
    </source>
</evidence>
<comment type="subunit">
    <text evidence="13">Forms a complex with SecD. Part of the essential Sec protein translocation apparatus which comprises SecA, SecYEG and auxiliary proteins SecDF. Other proteins may also be involved.</text>
</comment>
<feature type="domain" description="SecDF P1 head subdomain" evidence="16">
    <location>
        <begin position="129"/>
        <end position="225"/>
    </location>
</feature>
<evidence type="ECO:0000256" key="4">
    <source>
        <dbReference type="ARBA" id="ARBA00022692"/>
    </source>
</evidence>
<keyword evidence="2 12" id="KW-0813">Transport</keyword>
<reference evidence="19 20" key="1">
    <citation type="submission" date="2019-04" db="EMBL/GenBank/DDBJ databases">
        <title>Genome sequencing of Clostridium botulinum Groups I-IV and Clostridium butyricum.</title>
        <authorList>
            <person name="Brunt J."/>
            <person name="Van Vliet A.H.M."/>
            <person name="Stringer S.C."/>
            <person name="Carter A.T."/>
            <person name="Peck M.W."/>
        </authorList>
    </citation>
    <scope>NUCLEOTIDE SEQUENCE [LARGE SCALE GENOMIC DNA]</scope>
    <source>
        <strain evidence="17 20">1605</strain>
        <strain evidence="18 19">CB-K-33E</strain>
    </source>
</reference>
<comment type="caution">
    <text evidence="12">Lacks conserved residue(s) required for the propagation of feature annotation.</text>
</comment>
<sequence length="720" mass="77704">MKKKGKSSALFTVIVLVTLFLAFSGFKGFVVGGWEFKSFNDVIKKGLDLQGGVSVLMEIQEDKVTQDQLESTKEHISLRVNKMGVAETIVTTEGERRIRVDIPGAFDSQEIVDSLSKSGNLVFKSPEGEEILTGKDVKKASAVLNQQDGNPVVSLELNDDGQKAFAEATGKYVGQKISVYMDDELLTSPTVQTQITDGSAIITGSTSLEDAKKLAGIINSGALPVTVKAVSVQNVGAQLGATALPNALKAGAIGIGLVFLFMSLYYRVPGLLASIALTLYIAITLLIFTEIGVTLTLPGIAALLLTIGMAVDANVLIFERIREELKRGISVKTSVKKGFENALSSIVDSNVTTILAGLILYFLGSGTVKGFAVTLMIGIVVSLFTSLVVTKLLVNLSVDIGLLKKLSNFGVKNTEDDIKTGERQYLKIIEKSKIWLSISLIVILLGCGFLFTKGLNFGIDFKGGTQLTIQLKDGVDKQEVDNIIKTYASDAVTNTINNNQYEVKSGDLNSEKVSSIMTELKEKYDLDENALLAQDEIGASIGTELTQNSLIALFVACIVMLAYIGVRFELKFGIAALVATLHDVLITVSVYAIFGISVNTPFIAAILTIIGYSMNDTIVIFDRIRENSKSMRRANPVEVANVSLTETMTRSINTTMTTLFTIVAVNIFVPTVREFTIPLIIGIVAGAYSSIFVASPTWVYLKNRIGNKKIKTNNKKLQSV</sequence>